<dbReference type="InterPro" id="IPR017443">
    <property type="entry name" value="RuBisCO_lsu_fd_N"/>
</dbReference>
<evidence type="ECO:0000313" key="8">
    <source>
        <dbReference type="Proteomes" id="UP001589683"/>
    </source>
</evidence>
<evidence type="ECO:0000256" key="2">
    <source>
        <dbReference type="ARBA" id="ARBA00022723"/>
    </source>
</evidence>
<name>A0ABV5JDY2_9RHOB</name>
<dbReference type="Pfam" id="PF02788">
    <property type="entry name" value="RuBisCO_large_N"/>
    <property type="match status" value="1"/>
</dbReference>
<dbReference type="Proteomes" id="UP001589683">
    <property type="component" value="Unassembled WGS sequence"/>
</dbReference>
<evidence type="ECO:0000256" key="1">
    <source>
        <dbReference type="ARBA" id="ARBA00001946"/>
    </source>
</evidence>
<keyword evidence="3" id="KW-0460">Magnesium</keyword>
<dbReference type="PANTHER" id="PTHR42704:SF17">
    <property type="entry name" value="RIBULOSE BISPHOSPHATE CARBOXYLASE LARGE CHAIN"/>
    <property type="match status" value="1"/>
</dbReference>
<proteinExistence type="inferred from homology"/>
<dbReference type="Pfam" id="PF00016">
    <property type="entry name" value="RuBisCO_large"/>
    <property type="match status" value="1"/>
</dbReference>
<dbReference type="Gene3D" id="3.30.70.150">
    <property type="entry name" value="RuBisCO large subunit, N-terminal domain"/>
    <property type="match status" value="1"/>
</dbReference>
<dbReference type="SUPFAM" id="SSF54966">
    <property type="entry name" value="RuBisCO, large subunit, small (N-terminal) domain"/>
    <property type="match status" value="1"/>
</dbReference>
<reference evidence="7 8" key="1">
    <citation type="submission" date="2024-09" db="EMBL/GenBank/DDBJ databases">
        <authorList>
            <person name="Sun Q."/>
            <person name="Mori K."/>
        </authorList>
    </citation>
    <scope>NUCLEOTIDE SEQUENCE [LARGE SCALE GENOMIC DNA]</scope>
    <source>
        <strain evidence="7 8">CECT 8726</strain>
    </source>
</reference>
<dbReference type="InterPro" id="IPR020878">
    <property type="entry name" value="RuBisCo_large_chain_AS"/>
</dbReference>
<dbReference type="PROSITE" id="PS00157">
    <property type="entry name" value="RUBISCO_LARGE"/>
    <property type="match status" value="1"/>
</dbReference>
<evidence type="ECO:0000313" key="7">
    <source>
        <dbReference type="EMBL" id="MFB9231679.1"/>
    </source>
</evidence>
<evidence type="ECO:0000259" key="5">
    <source>
        <dbReference type="Pfam" id="PF00016"/>
    </source>
</evidence>
<evidence type="ECO:0000256" key="3">
    <source>
        <dbReference type="ARBA" id="ARBA00022842"/>
    </source>
</evidence>
<dbReference type="SFLD" id="SFLDG00301">
    <property type="entry name" value="RuBisCO-like_proteins"/>
    <property type="match status" value="1"/>
</dbReference>
<dbReference type="InterPro" id="IPR036422">
    <property type="entry name" value="RuBisCO_lsu_N_sf"/>
</dbReference>
<comment type="similarity">
    <text evidence="4">Belongs to the RuBisCO large chain family.</text>
</comment>
<gene>
    <name evidence="7" type="ORF">ACFFUT_07760</name>
</gene>
<dbReference type="Gene3D" id="3.20.20.110">
    <property type="entry name" value="Ribulose bisphosphate carboxylase, large subunit, C-terminal domain"/>
    <property type="match status" value="1"/>
</dbReference>
<dbReference type="SUPFAM" id="SSF51649">
    <property type="entry name" value="RuBisCo, C-terminal domain"/>
    <property type="match status" value="1"/>
</dbReference>
<keyword evidence="8" id="KW-1185">Reference proteome</keyword>
<evidence type="ECO:0000259" key="6">
    <source>
        <dbReference type="Pfam" id="PF02788"/>
    </source>
</evidence>
<feature type="domain" description="Ribulose bisphosphate carboxylase large subunit ferrodoxin-like N-terminal" evidence="6">
    <location>
        <begin position="6"/>
        <end position="121"/>
    </location>
</feature>
<dbReference type="EMBL" id="JBHMEA010000024">
    <property type="protein sequence ID" value="MFB9231679.1"/>
    <property type="molecule type" value="Genomic_DNA"/>
</dbReference>
<evidence type="ECO:0000256" key="4">
    <source>
        <dbReference type="RuleBase" id="RU003834"/>
    </source>
</evidence>
<comment type="cofactor">
    <cofactor evidence="1">
        <name>Mg(2+)</name>
        <dbReference type="ChEBI" id="CHEBI:18420"/>
    </cofactor>
</comment>
<feature type="domain" description="Ribulose bisphosphate carboxylase large subunit C-terminal" evidence="5">
    <location>
        <begin position="136"/>
        <end position="414"/>
    </location>
</feature>
<dbReference type="CDD" id="cd08207">
    <property type="entry name" value="RLP_NonPhot"/>
    <property type="match status" value="1"/>
</dbReference>
<protein>
    <submittedName>
        <fullName evidence="7">Ribulose-bisphosphate carboxylase large subunit family protein</fullName>
    </submittedName>
</protein>
<dbReference type="RefSeq" id="WP_213890282.1">
    <property type="nucleotide sequence ID" value="NZ_JAGFNU010000009.1"/>
</dbReference>
<accession>A0ABV5JDY2</accession>
<dbReference type="PANTHER" id="PTHR42704">
    <property type="entry name" value="RIBULOSE BISPHOSPHATE CARBOXYLASE"/>
    <property type="match status" value="1"/>
</dbReference>
<dbReference type="InterPro" id="IPR033966">
    <property type="entry name" value="RuBisCO"/>
</dbReference>
<comment type="caution">
    <text evidence="7">The sequence shown here is derived from an EMBL/GenBank/DDBJ whole genome shotgun (WGS) entry which is preliminary data.</text>
</comment>
<dbReference type="InterPro" id="IPR000685">
    <property type="entry name" value="RuBisCO_lsu_C"/>
</dbReference>
<organism evidence="7 8">
    <name type="scientific">Pseudohalocynthiibacter aestuariivivens</name>
    <dbReference type="NCBI Taxonomy" id="1591409"/>
    <lineage>
        <taxon>Bacteria</taxon>
        <taxon>Pseudomonadati</taxon>
        <taxon>Pseudomonadota</taxon>
        <taxon>Alphaproteobacteria</taxon>
        <taxon>Rhodobacterales</taxon>
        <taxon>Paracoccaceae</taxon>
        <taxon>Pseudohalocynthiibacter</taxon>
    </lineage>
</organism>
<dbReference type="InterPro" id="IPR036376">
    <property type="entry name" value="RuBisCO_lsu_C_sf"/>
</dbReference>
<keyword evidence="2" id="KW-0479">Metal-binding</keyword>
<dbReference type="SFLD" id="SFLDS00014">
    <property type="entry name" value="RuBisCO"/>
    <property type="match status" value="1"/>
</dbReference>
<sequence>MNRITATYEIESPIGITKAAEVMAGEQSTGTFGKIALETDELRARCAAQIDELTVNSVGHSPSLPSRFSSNSYERGIVKISWPIDNLGTSLPNLMSTIAGNLFELAELSAIRMTDIGLPKVFAKTNPGPAFGATGTRGELGAHDGPIIGTIIKPCVGLSPAETADLVQILAVAGIDFIKDDELQANGPHCPFPKRVEAVMGVLNAHADKTGKRVMYAFNITDEVDQMKRNMDLLSAHGATCAMVCMNSVGLSGLRAARDHGNHIIHGHRAGWGLYSRSPHIGISFPAWQKLWRLAGADHLHVNGLASKFTEPDPVVAESAKSVQTPVFYDRGPAHLAMPVFSSAQTIWQIQPARTLLGNDDFIFCAGGGIMSHPGGPGDGVIALRQAADAARAGISIEKYSRQHPQLRAALDVFIKPTLDLG</sequence>